<accession>A0ABP8TFY8</accession>
<feature type="transmembrane region" description="Helical" evidence="2">
    <location>
        <begin position="367"/>
        <end position="384"/>
    </location>
</feature>
<keyword evidence="2" id="KW-1133">Transmembrane helix</keyword>
<keyword evidence="4" id="KW-1185">Reference proteome</keyword>
<comment type="caution">
    <text evidence="3">The sequence shown here is derived from an EMBL/GenBank/DDBJ whole genome shotgun (WGS) entry which is preliminary data.</text>
</comment>
<keyword evidence="2" id="KW-0472">Membrane</keyword>
<name>A0ABP8TFY8_9ACTN</name>
<feature type="transmembrane region" description="Helical" evidence="2">
    <location>
        <begin position="246"/>
        <end position="264"/>
    </location>
</feature>
<feature type="region of interest" description="Disordered" evidence="1">
    <location>
        <begin position="1"/>
        <end position="24"/>
    </location>
</feature>
<evidence type="ECO:0000313" key="4">
    <source>
        <dbReference type="Proteomes" id="UP001500212"/>
    </source>
</evidence>
<sequence>MHHGPPIAGSDQVSREPAASLNGRPPARARWWRDPYLIVAVPVGLWALLVTLQHTWVSDFLLHLATVNTLARDLWSPADPMVGAASGSPYYSPYTVLLGLIKAATGAPARTVLEAAGLANVGLLLFALRRFCRNLGRGPLVAALALVFALLLWGIDPVPWSGFLGLYSVSWTMSYPSLIGTALMLLVWDAFLRHRARPEGVGAVATVALLGTLVVLIHPFTAVNMVIGLIAFVLADPRATLRARPLHLAIGAVVAFVLVMVWPWSDVSTLFGAAGSFDAIHKVLLTDVVKDGGLATYGLALVGLPALVTGGRRPLGRELQILFVLAVAVVALGAAVGSYGLARVIPVAMLPLHLALASYLAERAKGWTVYAAVTLVACCVGLYGESGGLIRAYWGDAGPATLRAWGAPPPAPSYDRVLKGIRPGEVVITDDLTVARLVNARGADTVAPAWPYPFVDEDVRARDTTAFFATGTAPLDRLAIADRYGVTCAIVTRGRAVLKPDALPGFTADARLSHPRAVRLCRD</sequence>
<reference evidence="4" key="1">
    <citation type="journal article" date="2019" name="Int. J. Syst. Evol. Microbiol.">
        <title>The Global Catalogue of Microorganisms (GCM) 10K type strain sequencing project: providing services to taxonomists for standard genome sequencing and annotation.</title>
        <authorList>
            <consortium name="The Broad Institute Genomics Platform"/>
            <consortium name="The Broad Institute Genome Sequencing Center for Infectious Disease"/>
            <person name="Wu L."/>
            <person name="Ma J."/>
        </authorList>
    </citation>
    <scope>NUCLEOTIDE SEQUENCE [LARGE SCALE GENOMIC DNA]</scope>
    <source>
        <strain evidence="4">JCM 17938</strain>
    </source>
</reference>
<protein>
    <recommendedName>
        <fullName evidence="5">Glycosyltransferase RgtA/B/C/D-like domain-containing protein</fullName>
    </recommendedName>
</protein>
<dbReference type="EMBL" id="BAABHJ010000005">
    <property type="protein sequence ID" value="GAA4607321.1"/>
    <property type="molecule type" value="Genomic_DNA"/>
</dbReference>
<organism evidence="3 4">
    <name type="scientific">Actinoallomurus liliacearum</name>
    <dbReference type="NCBI Taxonomy" id="1080073"/>
    <lineage>
        <taxon>Bacteria</taxon>
        <taxon>Bacillati</taxon>
        <taxon>Actinomycetota</taxon>
        <taxon>Actinomycetes</taxon>
        <taxon>Streptosporangiales</taxon>
        <taxon>Thermomonosporaceae</taxon>
        <taxon>Actinoallomurus</taxon>
    </lineage>
</organism>
<dbReference type="RefSeq" id="WP_345353626.1">
    <property type="nucleotide sequence ID" value="NZ_BAABHJ010000005.1"/>
</dbReference>
<feature type="transmembrane region" description="Helical" evidence="2">
    <location>
        <begin position="36"/>
        <end position="56"/>
    </location>
</feature>
<evidence type="ECO:0000313" key="3">
    <source>
        <dbReference type="EMBL" id="GAA4607321.1"/>
    </source>
</evidence>
<feature type="transmembrane region" description="Helical" evidence="2">
    <location>
        <begin position="321"/>
        <end position="342"/>
    </location>
</feature>
<evidence type="ECO:0000256" key="2">
    <source>
        <dbReference type="SAM" id="Phobius"/>
    </source>
</evidence>
<feature type="transmembrane region" description="Helical" evidence="2">
    <location>
        <begin position="204"/>
        <end position="234"/>
    </location>
</feature>
<evidence type="ECO:0000256" key="1">
    <source>
        <dbReference type="SAM" id="MobiDB-lite"/>
    </source>
</evidence>
<feature type="transmembrane region" description="Helical" evidence="2">
    <location>
        <begin position="135"/>
        <end position="155"/>
    </location>
</feature>
<proteinExistence type="predicted"/>
<dbReference type="Proteomes" id="UP001500212">
    <property type="component" value="Unassembled WGS sequence"/>
</dbReference>
<gene>
    <name evidence="3" type="ORF">GCM10023195_27690</name>
</gene>
<feature type="transmembrane region" description="Helical" evidence="2">
    <location>
        <begin position="175"/>
        <end position="192"/>
    </location>
</feature>
<keyword evidence="2" id="KW-0812">Transmembrane</keyword>
<evidence type="ECO:0008006" key="5">
    <source>
        <dbReference type="Google" id="ProtNLM"/>
    </source>
</evidence>
<feature type="transmembrane region" description="Helical" evidence="2">
    <location>
        <begin position="107"/>
        <end position="128"/>
    </location>
</feature>